<dbReference type="STRING" id="6832.A0A553P290"/>
<feature type="domain" description="CULT" evidence="2">
    <location>
        <begin position="77"/>
        <end position="211"/>
    </location>
</feature>
<proteinExistence type="predicted"/>
<evidence type="ECO:0000313" key="4">
    <source>
        <dbReference type="Proteomes" id="UP000318571"/>
    </source>
</evidence>
<feature type="compositionally biased region" description="Basic and acidic residues" evidence="1">
    <location>
        <begin position="288"/>
        <end position="298"/>
    </location>
</feature>
<dbReference type="InterPro" id="IPR028271">
    <property type="entry name" value="RAMAC"/>
</dbReference>
<keyword evidence="4" id="KW-1185">Reference proteome</keyword>
<feature type="region of interest" description="Disordered" evidence="1">
    <location>
        <begin position="277"/>
        <end position="321"/>
    </location>
</feature>
<dbReference type="PROSITE" id="PS51788">
    <property type="entry name" value="CULT"/>
    <property type="match status" value="1"/>
</dbReference>
<dbReference type="Gene3D" id="2.170.150.20">
    <property type="entry name" value="Peptide methionine sulfoxide reductase"/>
    <property type="match status" value="1"/>
</dbReference>
<name>A0A553P290_TIGCA</name>
<dbReference type="Proteomes" id="UP000318571">
    <property type="component" value="Chromosome 7"/>
</dbReference>
<reference evidence="3 4" key="1">
    <citation type="journal article" date="2018" name="Nat. Ecol. Evol.">
        <title>Genomic signatures of mitonuclear coevolution across populations of Tigriopus californicus.</title>
        <authorList>
            <person name="Barreto F.S."/>
            <person name="Watson E.T."/>
            <person name="Lima T.G."/>
            <person name="Willett C.S."/>
            <person name="Edmands S."/>
            <person name="Li W."/>
            <person name="Burton R.S."/>
        </authorList>
    </citation>
    <scope>NUCLEOTIDE SEQUENCE [LARGE SCALE GENOMIC DNA]</scope>
    <source>
        <strain evidence="3 4">San Diego</strain>
    </source>
</reference>
<dbReference type="AlphaFoldDB" id="A0A553P290"/>
<gene>
    <name evidence="3" type="ORF">TCAL_03412</name>
</gene>
<protein>
    <recommendedName>
        <fullName evidence="2">CULT domain-containing protein</fullName>
    </recommendedName>
</protein>
<dbReference type="GO" id="GO:0031533">
    <property type="term" value="C:mRNA capping enzyme complex"/>
    <property type="evidence" value="ECO:0007669"/>
    <property type="project" value="InterPro"/>
</dbReference>
<evidence type="ECO:0000313" key="3">
    <source>
        <dbReference type="EMBL" id="TRY71732.1"/>
    </source>
</evidence>
<sequence>MYQVRHPGPYGEWITWKTKTNVKSWMEAKFERHFAPYVILVLSFWITASWAQETLKPSSTQNAQISADSDTISDPPHHVILCRHCGRDTADPSYLVTHQAYLSSPFDHFGHQKNYSSIFGQENIPLQRLINPSGAEFDVVILKKAGCSGQAQWSSQATWFPGYSWRVCVCPQCKSHLGWMFEPTEVVQDVLDKPSDQGFYALIADKLIDEACKRVHVAHQISFIKKLKIMSSNLSAEQEAFLKECELEFASRYTDKDKEFVQFQKAPKMPPPCVYPWSSSVPFVPTGRRGDDNRDHQRRDQHRRDRKHHGHDDRDRYYQHK</sequence>
<accession>A0A553P290</accession>
<dbReference type="InterPro" id="IPR034750">
    <property type="entry name" value="CULT"/>
</dbReference>
<dbReference type="EMBL" id="VCGU01000008">
    <property type="protein sequence ID" value="TRY71732.1"/>
    <property type="molecule type" value="Genomic_DNA"/>
</dbReference>
<evidence type="ECO:0000256" key="1">
    <source>
        <dbReference type="SAM" id="MobiDB-lite"/>
    </source>
</evidence>
<evidence type="ECO:0000259" key="2">
    <source>
        <dbReference type="PROSITE" id="PS51788"/>
    </source>
</evidence>
<feature type="compositionally biased region" description="Basic residues" evidence="1">
    <location>
        <begin position="299"/>
        <end position="309"/>
    </location>
</feature>
<dbReference type="GO" id="GO:0003723">
    <property type="term" value="F:RNA binding"/>
    <property type="evidence" value="ECO:0007669"/>
    <property type="project" value="InterPro"/>
</dbReference>
<dbReference type="GO" id="GO:0106005">
    <property type="term" value="P:RNA 5'-cap (guanine-N7)-methylation"/>
    <property type="evidence" value="ECO:0007669"/>
    <property type="project" value="InterPro"/>
</dbReference>
<organism evidence="3 4">
    <name type="scientific">Tigriopus californicus</name>
    <name type="common">Marine copepod</name>
    <dbReference type="NCBI Taxonomy" id="6832"/>
    <lineage>
        <taxon>Eukaryota</taxon>
        <taxon>Metazoa</taxon>
        <taxon>Ecdysozoa</taxon>
        <taxon>Arthropoda</taxon>
        <taxon>Crustacea</taxon>
        <taxon>Multicrustacea</taxon>
        <taxon>Hexanauplia</taxon>
        <taxon>Copepoda</taxon>
        <taxon>Harpacticoida</taxon>
        <taxon>Harpacticidae</taxon>
        <taxon>Tigriopus</taxon>
    </lineage>
</organism>
<dbReference type="Pfam" id="PF15320">
    <property type="entry name" value="RAM"/>
    <property type="match status" value="1"/>
</dbReference>
<feature type="compositionally biased region" description="Basic and acidic residues" evidence="1">
    <location>
        <begin position="310"/>
        <end position="321"/>
    </location>
</feature>
<dbReference type="CDD" id="cd15777">
    <property type="entry name" value="CRBN_C_like"/>
    <property type="match status" value="1"/>
</dbReference>
<comment type="caution">
    <text evidence="3">The sequence shown here is derived from an EMBL/GenBank/DDBJ whole genome shotgun (WGS) entry which is preliminary data.</text>
</comment>